<evidence type="ECO:0000256" key="4">
    <source>
        <dbReference type="ARBA" id="ARBA00015839"/>
    </source>
</evidence>
<dbReference type="AlphaFoldDB" id="V9DSN9"/>
<feature type="compositionally biased region" description="Basic and acidic residues" evidence="17">
    <location>
        <begin position="794"/>
        <end position="809"/>
    </location>
</feature>
<feature type="region of interest" description="Disordered" evidence="17">
    <location>
        <begin position="1"/>
        <end position="103"/>
    </location>
</feature>
<evidence type="ECO:0000256" key="9">
    <source>
        <dbReference type="ARBA" id="ARBA00022853"/>
    </source>
</evidence>
<organism evidence="20 21">
    <name type="scientific">Cladophialophora carrionii CBS 160.54</name>
    <dbReference type="NCBI Taxonomy" id="1279043"/>
    <lineage>
        <taxon>Eukaryota</taxon>
        <taxon>Fungi</taxon>
        <taxon>Dikarya</taxon>
        <taxon>Ascomycota</taxon>
        <taxon>Pezizomycotina</taxon>
        <taxon>Eurotiomycetes</taxon>
        <taxon>Chaetothyriomycetidae</taxon>
        <taxon>Chaetothyriales</taxon>
        <taxon>Herpotrichiellaceae</taxon>
        <taxon>Cladophialophora</taxon>
    </lineage>
</organism>
<feature type="domain" description="SET" evidence="18">
    <location>
        <begin position="1134"/>
        <end position="1253"/>
    </location>
</feature>
<dbReference type="GO" id="GO:0048188">
    <property type="term" value="C:Set1C/COMPASS complex"/>
    <property type="evidence" value="ECO:0007669"/>
    <property type="project" value="InterPro"/>
</dbReference>
<feature type="compositionally biased region" description="Pro residues" evidence="17">
    <location>
        <begin position="397"/>
        <end position="407"/>
    </location>
</feature>
<feature type="region of interest" description="Disordered" evidence="17">
    <location>
        <begin position="790"/>
        <end position="809"/>
    </location>
</feature>
<evidence type="ECO:0000256" key="16">
    <source>
        <dbReference type="PIRNR" id="PIRNR037104"/>
    </source>
</evidence>
<dbReference type="SUPFAM" id="SSF82199">
    <property type="entry name" value="SET domain"/>
    <property type="match status" value="1"/>
</dbReference>
<feature type="region of interest" description="Disordered" evidence="17">
    <location>
        <begin position="658"/>
        <end position="695"/>
    </location>
</feature>
<evidence type="ECO:0000256" key="8">
    <source>
        <dbReference type="ARBA" id="ARBA00022691"/>
    </source>
</evidence>
<keyword evidence="8 16" id="KW-0949">S-adenosyl-L-methionine</keyword>
<feature type="compositionally biased region" description="Basic and acidic residues" evidence="17">
    <location>
        <begin position="658"/>
        <end position="671"/>
    </location>
</feature>
<feature type="region of interest" description="Disordered" evidence="17">
    <location>
        <begin position="741"/>
        <end position="783"/>
    </location>
</feature>
<dbReference type="InterPro" id="IPR003616">
    <property type="entry name" value="Post-SET_dom"/>
</dbReference>
<evidence type="ECO:0000259" key="19">
    <source>
        <dbReference type="PROSITE" id="PS50868"/>
    </source>
</evidence>
<dbReference type="InterPro" id="IPR035979">
    <property type="entry name" value="RBD_domain_sf"/>
</dbReference>
<evidence type="ECO:0000256" key="11">
    <source>
        <dbReference type="ARBA" id="ARBA00044492"/>
    </source>
</evidence>
<feature type="region of interest" description="Disordered" evidence="17">
    <location>
        <begin position="938"/>
        <end position="966"/>
    </location>
</feature>
<keyword evidence="10 16" id="KW-0539">Nucleus</keyword>
<comment type="function">
    <text evidence="16">Catalytic component of the COMPASS (Set1C) complex that specifically mono-, di- and trimethylates histone H3 to form H3K4me1/2/3. COMPASS recognizes ubiquitinated H2B on one face of the nucleosome which stimulates the methylation of H3 on the opposing face.</text>
</comment>
<feature type="compositionally biased region" description="Basic and acidic residues" evidence="17">
    <location>
        <begin position="31"/>
        <end position="57"/>
    </location>
</feature>
<comment type="subcellular location">
    <subcellularLocation>
        <location evidence="2">Chromosome</location>
    </subcellularLocation>
    <subcellularLocation>
        <location evidence="1 16">Nucleus</location>
    </subcellularLocation>
</comment>
<dbReference type="InterPro" id="IPR024657">
    <property type="entry name" value="COMPASS_Set1_N-SET"/>
</dbReference>
<dbReference type="PROSITE" id="PS50280">
    <property type="entry name" value="SET"/>
    <property type="match status" value="1"/>
</dbReference>
<evidence type="ECO:0000256" key="17">
    <source>
        <dbReference type="SAM" id="MobiDB-lite"/>
    </source>
</evidence>
<dbReference type="Gene3D" id="2.170.270.10">
    <property type="entry name" value="SET domain"/>
    <property type="match status" value="1"/>
</dbReference>
<evidence type="ECO:0000256" key="12">
    <source>
        <dbReference type="ARBA" id="ARBA00044515"/>
    </source>
</evidence>
<feature type="compositionally biased region" description="Basic and acidic residues" evidence="17">
    <location>
        <begin position="1067"/>
        <end position="1081"/>
    </location>
</feature>
<evidence type="ECO:0000256" key="5">
    <source>
        <dbReference type="ARBA" id="ARBA00022454"/>
    </source>
</evidence>
<dbReference type="GO" id="GO:0003676">
    <property type="term" value="F:nucleic acid binding"/>
    <property type="evidence" value="ECO:0007669"/>
    <property type="project" value="InterPro"/>
</dbReference>
<reference evidence="20 21" key="1">
    <citation type="submission" date="2013-03" db="EMBL/GenBank/DDBJ databases">
        <title>The Genome Sequence of Cladophialophora carrionii CBS 160.54.</title>
        <authorList>
            <consortium name="The Broad Institute Genomics Platform"/>
            <person name="Cuomo C."/>
            <person name="de Hoog S."/>
            <person name="Gorbushina A."/>
            <person name="Walker B."/>
            <person name="Young S.K."/>
            <person name="Zeng Q."/>
            <person name="Gargeya S."/>
            <person name="Fitzgerald M."/>
            <person name="Haas B."/>
            <person name="Abouelleil A."/>
            <person name="Allen A.W."/>
            <person name="Alvarado L."/>
            <person name="Arachchi H.M."/>
            <person name="Berlin A.M."/>
            <person name="Chapman S.B."/>
            <person name="Gainer-Dewar J."/>
            <person name="Goldberg J."/>
            <person name="Griggs A."/>
            <person name="Gujja S."/>
            <person name="Hansen M."/>
            <person name="Howarth C."/>
            <person name="Imamovic A."/>
            <person name="Ireland A."/>
            <person name="Larimer J."/>
            <person name="McCowan C."/>
            <person name="Murphy C."/>
            <person name="Pearson M."/>
            <person name="Poon T.W."/>
            <person name="Priest M."/>
            <person name="Roberts A."/>
            <person name="Saif S."/>
            <person name="Shea T."/>
            <person name="Sisk P."/>
            <person name="Sykes S."/>
            <person name="Wortman J."/>
            <person name="Nusbaum C."/>
            <person name="Birren B."/>
        </authorList>
    </citation>
    <scope>NUCLEOTIDE SEQUENCE [LARGE SCALE GENOMIC DNA]</scope>
    <source>
        <strain evidence="20 21">CBS 160.54</strain>
    </source>
</reference>
<dbReference type="SUPFAM" id="SSF54928">
    <property type="entry name" value="RNA-binding domain, RBD"/>
    <property type="match status" value="1"/>
</dbReference>
<dbReference type="SMART" id="SM01291">
    <property type="entry name" value="N-SET"/>
    <property type="match status" value="1"/>
</dbReference>
<feature type="compositionally biased region" description="Basic and acidic residues" evidence="17">
    <location>
        <begin position="80"/>
        <end position="89"/>
    </location>
</feature>
<dbReference type="InterPro" id="IPR024636">
    <property type="entry name" value="SET_assoc"/>
</dbReference>
<feature type="region of interest" description="Disordered" evidence="17">
    <location>
        <begin position="868"/>
        <end position="918"/>
    </location>
</feature>
<dbReference type="GO" id="GO:0032259">
    <property type="term" value="P:methylation"/>
    <property type="evidence" value="ECO:0007669"/>
    <property type="project" value="UniProtKB-KW"/>
</dbReference>
<feature type="region of interest" description="Disordered" evidence="17">
    <location>
        <begin position="128"/>
        <end position="165"/>
    </location>
</feature>
<dbReference type="PANTHER" id="PTHR45814">
    <property type="entry name" value="HISTONE-LYSINE N-METHYLTRANSFERASE SETD1"/>
    <property type="match status" value="1"/>
</dbReference>
<evidence type="ECO:0000313" key="20">
    <source>
        <dbReference type="EMBL" id="ETI28977.1"/>
    </source>
</evidence>
<dbReference type="Pfam" id="PF11764">
    <property type="entry name" value="N-SET"/>
    <property type="match status" value="1"/>
</dbReference>
<dbReference type="InterPro" id="IPR001214">
    <property type="entry name" value="SET_dom"/>
</dbReference>
<dbReference type="OrthoDB" id="308383at2759"/>
<accession>V9DSN9</accession>
<evidence type="ECO:0000313" key="21">
    <source>
        <dbReference type="Proteomes" id="UP000030678"/>
    </source>
</evidence>
<comment type="subunit">
    <text evidence="12">Component of the Set1C/COMPASS complex.</text>
</comment>
<evidence type="ECO:0000256" key="10">
    <source>
        <dbReference type="ARBA" id="ARBA00023242"/>
    </source>
</evidence>
<evidence type="ECO:0000259" key="18">
    <source>
        <dbReference type="PROSITE" id="PS50280"/>
    </source>
</evidence>
<feature type="compositionally biased region" description="Polar residues" evidence="17">
    <location>
        <begin position="1"/>
        <end position="11"/>
    </location>
</feature>
<dbReference type="GO" id="GO:0005694">
    <property type="term" value="C:chromosome"/>
    <property type="evidence" value="ECO:0007669"/>
    <property type="project" value="UniProtKB-SubCell"/>
</dbReference>
<feature type="compositionally biased region" description="Basic and acidic residues" evidence="17">
    <location>
        <begin position="868"/>
        <end position="877"/>
    </location>
</feature>
<dbReference type="EC" id="2.1.1.354" evidence="3 16"/>
<evidence type="ECO:0000256" key="2">
    <source>
        <dbReference type="ARBA" id="ARBA00004286"/>
    </source>
</evidence>
<evidence type="ECO:0000256" key="14">
    <source>
        <dbReference type="ARBA" id="ARBA00047583"/>
    </source>
</evidence>
<dbReference type="PROSITE" id="PS51572">
    <property type="entry name" value="SAM_MT43_1"/>
    <property type="match status" value="1"/>
</dbReference>
<keyword evidence="9 16" id="KW-0156">Chromatin regulator</keyword>
<feature type="compositionally biased region" description="Low complexity" evidence="17">
    <location>
        <begin position="128"/>
        <end position="140"/>
    </location>
</feature>
<dbReference type="GO" id="GO:0140999">
    <property type="term" value="F:histone H3K4 trimethyltransferase activity"/>
    <property type="evidence" value="ECO:0007669"/>
    <property type="project" value="UniProtKB-EC"/>
</dbReference>
<dbReference type="PIRSF" id="PIRSF037104">
    <property type="entry name" value="Histone_H3-K4_mtfrase_Set1_fun"/>
    <property type="match status" value="1"/>
</dbReference>
<feature type="compositionally biased region" description="Basic and acidic residues" evidence="17">
    <location>
        <begin position="750"/>
        <end position="767"/>
    </location>
</feature>
<dbReference type="Gene3D" id="3.30.70.330">
    <property type="match status" value="1"/>
</dbReference>
<evidence type="ECO:0000256" key="7">
    <source>
        <dbReference type="ARBA" id="ARBA00022679"/>
    </source>
</evidence>
<comment type="function">
    <text evidence="11">Catalytic component of the COMPASS (Set1C) complex that specifically mono-, di- and trimethylates histone H3 to form H3K4me1/2/3. Binds RNAs which might negatively affect its histone methyltransferase activity. COMPASS recognizes ubiquitinated H2B on one face of the nucleosome which stimulates the methylation of H3 on the opposing face.</text>
</comment>
<evidence type="ECO:0000256" key="15">
    <source>
        <dbReference type="ARBA" id="ARBA00049129"/>
    </source>
</evidence>
<feature type="compositionally biased region" description="Polar residues" evidence="17">
    <location>
        <begin position="147"/>
        <end position="165"/>
    </location>
</feature>
<sequence length="1278" mass="141586">MSRPQGTSSHSKLADFFPTAPSVIQQRKSSKLPDLDKPRLRRPDERAEDVNAKENHLRHALNSSSTTPHPPSPAKQHQPAKIEDADHYPGDLLNGVGSASSSSTASSVFSAALANAAMPGANQLNLSTLTPLTSSDSPPNGKLISPTGDSGSHTAMDSSKPASCLHQGSMTPLHTPPTHRRTARDCNSDVKGTKCTYDPELDKTLNSKDKRKLKPQFLDFGAKPEDNFQPPDPRLSIPNYTKAVVGKGKAKFRPAPYNLKSWVPDAATAVAPPPATTVVVTGFDPMAPLSQINALFSSFGEIEDLDNKTDPVTGRFLGICSIAYRDCASFQGGGPISAVLAAKTAYLEGKRGQRIGLKTVQIVIDRDGSVTERMVEKAIALHRKESGFTNQSRIQPSPSPAPTPVTVPSPAGFAKSTGPPPTAPKGPSGKPSLRPQSTFSSAFPIPAKPERPSKLVAPSAVGTATATSAATLVETTPIAETLKVPYIFIAHCYVPVMTTTIPHLKKRLRMYDWREVRCDETGYFITFEQSRNGQMEAKKVFHGCHMQPLFTYVMNLELHLNGNHKAISATDPAPLPTSVTPTGPVDFVYSKQAYRLRKEHDLDLEEEKRQRARDLDPSRAVVQLVIQELRDKLLEDVKTRIAAPILYNYLDPGRHAERRKALGLDDPEGTRRPAYGTEGSQTPDSRVGIGRRPLGSKNLNILSLPKIGKRPGAGGLIGYRDEGKKAPPRQNVRSLFHQLSQFHDEEDSEDERRTSVTRDTEDLESRPPSRMSMTSVSDDDDELLRKATKRRLHAREESEMGDSVIKDEVDTSRQTAEDLIIAKLERNIYEMSPSSRKRKRLVKELEARKRQKADDELFGVAQNEFEREQSEDVKVETPIEATPDAESDATKVKKPKPKKKTKKQIREEQEALRQAQAEAEAAEVVDNVLEFAEEEEALAEAAEWRPEVEWGVSAEEPLPTVDDDEDIVPDLRGWQASLFDAEDLEYLAAAMKSMKAMDIGDPMAWAWKQERIRNLRSGAQPGALRTDPAIDGYYVPNQSGSARTEPIKKILESEKSKYLPHRIKVQKAREKREAEAKKDPGKAPVVELPKASSRGKRADDRRTVKDLDRQREMLQSIGEDADVLRFNQLQKRKKPVKFARSAIHNWGLYSLERIQASEMIIEYVGEKIRQEIADLREIKYTESGIGSSYLFRIDEGTVVDATKKGGIARFINHSCSPNCTAKIIRVGGTKRIVIYALRDIEKVADEELTYDYKFEREIGSDDRIPCLCGSTVCKGFLN</sequence>
<feature type="domain" description="Post-SET" evidence="19">
    <location>
        <begin position="1262"/>
        <end position="1278"/>
    </location>
</feature>
<dbReference type="PANTHER" id="PTHR45814:SF2">
    <property type="entry name" value="HISTONE-LYSINE N-METHYLTRANSFERASE SETD1"/>
    <property type="match status" value="1"/>
</dbReference>
<dbReference type="GeneID" id="19979922"/>
<feature type="region of interest" description="Disordered" evidence="17">
    <location>
        <begin position="1067"/>
        <end position="1103"/>
    </location>
</feature>
<protein>
    <recommendedName>
        <fullName evidence="4 16">Histone-lysine N-methyltransferase, H3 lysine-4 specific</fullName>
        <ecNumber evidence="3 16">2.1.1.354</ecNumber>
    </recommendedName>
</protein>
<feature type="region of interest" description="Disordered" evidence="17">
    <location>
        <begin position="386"/>
        <end position="456"/>
    </location>
</feature>
<dbReference type="PROSITE" id="PS50868">
    <property type="entry name" value="POST_SET"/>
    <property type="match status" value="1"/>
</dbReference>
<keyword evidence="5 16" id="KW-0158">Chromosome</keyword>
<keyword evidence="7 16" id="KW-0808">Transferase</keyword>
<dbReference type="Pfam" id="PF11767">
    <property type="entry name" value="SET_assoc"/>
    <property type="match status" value="1"/>
</dbReference>
<proteinExistence type="predicted"/>
<dbReference type="HOGENOM" id="CLU_004391_1_0_1"/>
<dbReference type="InterPro" id="IPR017111">
    <property type="entry name" value="Set1_fungi"/>
</dbReference>
<dbReference type="SMART" id="SM00317">
    <property type="entry name" value="SET"/>
    <property type="match status" value="1"/>
</dbReference>
<comment type="catalytic activity">
    <reaction evidence="14">
        <text>N(6)-methyl-L-lysyl(4)-[histone H3] + S-adenosyl-L-methionine = N(6),N(6)-dimethyl-L-lysyl(4)-[histone H3] + S-adenosyl-L-homocysteine + H(+)</text>
        <dbReference type="Rhea" id="RHEA:60268"/>
        <dbReference type="Rhea" id="RHEA-COMP:15540"/>
        <dbReference type="Rhea" id="RHEA-COMP:15543"/>
        <dbReference type="ChEBI" id="CHEBI:15378"/>
        <dbReference type="ChEBI" id="CHEBI:57856"/>
        <dbReference type="ChEBI" id="CHEBI:59789"/>
        <dbReference type="ChEBI" id="CHEBI:61929"/>
        <dbReference type="ChEBI" id="CHEBI:61976"/>
    </reaction>
</comment>
<comment type="catalytic activity">
    <reaction evidence="15">
        <text>N(6),N(6)-dimethyl-L-lysyl(4)-[histone H3] + S-adenosyl-L-methionine = N(6),N(6),N(6)-trimethyl-L-lysyl(4)-[histone H3] + S-adenosyl-L-homocysteine + H(+)</text>
        <dbReference type="Rhea" id="RHEA:60272"/>
        <dbReference type="Rhea" id="RHEA-COMP:15537"/>
        <dbReference type="Rhea" id="RHEA-COMP:15540"/>
        <dbReference type="ChEBI" id="CHEBI:15378"/>
        <dbReference type="ChEBI" id="CHEBI:57856"/>
        <dbReference type="ChEBI" id="CHEBI:59789"/>
        <dbReference type="ChEBI" id="CHEBI:61961"/>
        <dbReference type="ChEBI" id="CHEBI:61976"/>
    </reaction>
</comment>
<gene>
    <name evidence="20" type="ORF">G647_01429</name>
</gene>
<evidence type="ECO:0000256" key="1">
    <source>
        <dbReference type="ARBA" id="ARBA00004123"/>
    </source>
</evidence>
<dbReference type="InterPro" id="IPR044570">
    <property type="entry name" value="Set1-like"/>
</dbReference>
<dbReference type="InterPro" id="IPR046341">
    <property type="entry name" value="SET_dom_sf"/>
</dbReference>
<dbReference type="Proteomes" id="UP000030678">
    <property type="component" value="Unassembled WGS sequence"/>
</dbReference>
<dbReference type="VEuPathDB" id="FungiDB:G647_01429"/>
<comment type="catalytic activity">
    <reaction evidence="13 16">
        <text>L-lysyl(4)-[histone H3] + 3 S-adenosyl-L-methionine = N(6),N(6),N(6)-trimethyl-L-lysyl(4)-[histone H3] + 3 S-adenosyl-L-homocysteine + 3 H(+)</text>
        <dbReference type="Rhea" id="RHEA:60260"/>
        <dbReference type="Rhea" id="RHEA-COMP:15537"/>
        <dbReference type="Rhea" id="RHEA-COMP:15547"/>
        <dbReference type="ChEBI" id="CHEBI:15378"/>
        <dbReference type="ChEBI" id="CHEBI:29969"/>
        <dbReference type="ChEBI" id="CHEBI:57856"/>
        <dbReference type="ChEBI" id="CHEBI:59789"/>
        <dbReference type="ChEBI" id="CHEBI:61961"/>
        <dbReference type="EC" id="2.1.1.354"/>
    </reaction>
</comment>
<dbReference type="InterPro" id="IPR012677">
    <property type="entry name" value="Nucleotide-bd_a/b_plait_sf"/>
</dbReference>
<dbReference type="SMART" id="SM00508">
    <property type="entry name" value="PostSET"/>
    <property type="match status" value="1"/>
</dbReference>
<dbReference type="RefSeq" id="XP_008723051.1">
    <property type="nucleotide sequence ID" value="XM_008724829.1"/>
</dbReference>
<feature type="compositionally biased region" description="Basic residues" evidence="17">
    <location>
        <begin position="892"/>
        <end position="903"/>
    </location>
</feature>
<dbReference type="Pfam" id="PF00856">
    <property type="entry name" value="SET"/>
    <property type="match status" value="1"/>
</dbReference>
<evidence type="ECO:0000256" key="3">
    <source>
        <dbReference type="ARBA" id="ARBA00012182"/>
    </source>
</evidence>
<dbReference type="EMBL" id="KB822697">
    <property type="protein sequence ID" value="ETI28977.1"/>
    <property type="molecule type" value="Genomic_DNA"/>
</dbReference>
<name>V9DSN9_9EURO</name>
<evidence type="ECO:0000256" key="6">
    <source>
        <dbReference type="ARBA" id="ARBA00022603"/>
    </source>
</evidence>
<keyword evidence="6 16" id="KW-0489">Methyltransferase</keyword>
<feature type="region of interest" description="Disordered" evidence="17">
    <location>
        <begin position="170"/>
        <end position="189"/>
    </location>
</feature>
<evidence type="ECO:0000256" key="13">
    <source>
        <dbReference type="ARBA" id="ARBA00047571"/>
    </source>
</evidence>
<comment type="subunit">
    <text evidence="16">Component of the COMPASS (Set1C) complex.</text>
</comment>